<dbReference type="AlphaFoldDB" id="A0A4D9EFH5"/>
<protein>
    <submittedName>
        <fullName evidence="1">28S ribosomal protein S35, mitochondrial</fullName>
    </submittedName>
</protein>
<evidence type="ECO:0000313" key="1">
    <source>
        <dbReference type="EMBL" id="TFK06448.1"/>
    </source>
</evidence>
<dbReference type="EMBL" id="QXTE01000096">
    <property type="protein sequence ID" value="TFK06448.1"/>
    <property type="molecule type" value="Genomic_DNA"/>
</dbReference>
<accession>A0A4D9EFH5</accession>
<organism evidence="1 2">
    <name type="scientific">Platysternon megacephalum</name>
    <name type="common">big-headed turtle</name>
    <dbReference type="NCBI Taxonomy" id="55544"/>
    <lineage>
        <taxon>Eukaryota</taxon>
        <taxon>Metazoa</taxon>
        <taxon>Chordata</taxon>
        <taxon>Craniata</taxon>
        <taxon>Vertebrata</taxon>
        <taxon>Euteleostomi</taxon>
        <taxon>Archelosauria</taxon>
        <taxon>Testudinata</taxon>
        <taxon>Testudines</taxon>
        <taxon>Cryptodira</taxon>
        <taxon>Durocryptodira</taxon>
        <taxon>Testudinoidea</taxon>
        <taxon>Platysternidae</taxon>
        <taxon>Platysternon</taxon>
    </lineage>
</organism>
<sequence>MFSGALLEGVDGRWVIPVRLEDGLTQMSRDFSRTAQQPLLHPLLSWEHLPVGFSSQTRLPLSEVWKALAGHSCWAQARCGVCRSVRLMQCGTKTPPALPTGAGVEVAGTADGV</sequence>
<comment type="caution">
    <text evidence="1">The sequence shown here is derived from an EMBL/GenBank/DDBJ whole genome shotgun (WGS) entry which is preliminary data.</text>
</comment>
<dbReference type="Proteomes" id="UP000297703">
    <property type="component" value="Unassembled WGS sequence"/>
</dbReference>
<keyword evidence="2" id="KW-1185">Reference proteome</keyword>
<dbReference type="GO" id="GO:0005840">
    <property type="term" value="C:ribosome"/>
    <property type="evidence" value="ECO:0007669"/>
    <property type="project" value="UniProtKB-KW"/>
</dbReference>
<proteinExistence type="predicted"/>
<reference evidence="1 2" key="1">
    <citation type="submission" date="2019-04" db="EMBL/GenBank/DDBJ databases">
        <title>Draft genome of the big-headed turtle Platysternon megacephalum.</title>
        <authorList>
            <person name="Gong S."/>
        </authorList>
    </citation>
    <scope>NUCLEOTIDE SEQUENCE [LARGE SCALE GENOMIC DNA]</scope>
    <source>
        <strain evidence="1">DO16091913</strain>
        <tissue evidence="1">Muscle</tissue>
    </source>
</reference>
<keyword evidence="1" id="KW-0687">Ribonucleoprotein</keyword>
<evidence type="ECO:0000313" key="2">
    <source>
        <dbReference type="Proteomes" id="UP000297703"/>
    </source>
</evidence>
<name>A0A4D9EFH5_9SAUR</name>
<keyword evidence="1" id="KW-0689">Ribosomal protein</keyword>
<gene>
    <name evidence="1" type="ORF">DR999_PMT10759</name>
</gene>
<reference evidence="1 2" key="2">
    <citation type="submission" date="2019-04" db="EMBL/GenBank/DDBJ databases">
        <title>The genome sequence of big-headed turtle.</title>
        <authorList>
            <person name="Gong S."/>
        </authorList>
    </citation>
    <scope>NUCLEOTIDE SEQUENCE [LARGE SCALE GENOMIC DNA]</scope>
    <source>
        <strain evidence="1">DO16091913</strain>
        <tissue evidence="1">Muscle</tissue>
    </source>
</reference>